<proteinExistence type="predicted"/>
<dbReference type="Gene3D" id="3.20.20.80">
    <property type="entry name" value="Glycosidases"/>
    <property type="match status" value="1"/>
</dbReference>
<dbReference type="AlphaFoldDB" id="A0A1G9H3S7"/>
<evidence type="ECO:0000313" key="5">
    <source>
        <dbReference type="Proteomes" id="UP000198510"/>
    </source>
</evidence>
<feature type="region of interest" description="Disordered" evidence="1">
    <location>
        <begin position="326"/>
        <end position="349"/>
    </location>
</feature>
<feature type="domain" description="Secretion system C-terminal sorting" evidence="3">
    <location>
        <begin position="1008"/>
        <end position="1084"/>
    </location>
</feature>
<dbReference type="SUPFAM" id="SSF49785">
    <property type="entry name" value="Galactose-binding domain-like"/>
    <property type="match status" value="2"/>
</dbReference>
<evidence type="ECO:0000259" key="3">
    <source>
        <dbReference type="Pfam" id="PF18962"/>
    </source>
</evidence>
<dbReference type="Pfam" id="PF00754">
    <property type="entry name" value="F5_F8_type_C"/>
    <property type="match status" value="1"/>
</dbReference>
<dbReference type="Pfam" id="PF18962">
    <property type="entry name" value="Por_Secre_tail"/>
    <property type="match status" value="1"/>
</dbReference>
<dbReference type="InterPro" id="IPR008979">
    <property type="entry name" value="Galactose-bd-like_sf"/>
</dbReference>
<gene>
    <name evidence="4" type="ORF">SAMN05421823_104309</name>
</gene>
<reference evidence="4 5" key="1">
    <citation type="submission" date="2016-10" db="EMBL/GenBank/DDBJ databases">
        <authorList>
            <person name="de Groot N.N."/>
        </authorList>
    </citation>
    <scope>NUCLEOTIDE SEQUENCE [LARGE SCALE GENOMIC DNA]</scope>
    <source>
        <strain evidence="4 5">DSM 25186</strain>
    </source>
</reference>
<sequence length="1085" mass="119305">MIMFRKRISVSIFLLVSVFVVVTAVAVGIRFERAATLVDDTKLLLTPAMIVGGGNARHLVDEQALVGDPGTQPGAKPVTAWHPGWSPATYPASIYLDLGKKTKLSAVFLHDVQDIGDFIVSYGAPGQWQPLFTDPLEHYQMWNRHDVNVETRYVRFTMTSPKANVSEVVLYAGEGSGPTPTPAPEPTPAPTPETVWLEAECATVGSNWQVLNEASASAGKYATVKAGMNSKSNAPTTPADRVRFSFSVAEAGDFALFARVNAPNGDDDSFWVRLNGGRWTEWNSLRGTNGFAWKKWSAALNLAKGANTLDFAFREDGALLDKVYLSNEGTPPSGPGGSATNCTTTPPPNSGESAKIALQPVMVVNESSLGDATKLADEQELAGDPRSGSGGAPSSEWWASWEEADYPAHAFIDLGRTYRLTDVYLYDANRVGDIVISAGAPFAWQTLFTDPMRLYNTWKRHRVNVETRYVRVTLNSPLITTPEIVLYGSPVGNAPAPTPTPPVASRPTMEHLMGVNSFIDVPIEIEEVASFVREYHNWNWDEGNQPWGNPAKTTYPGFPNNAIKVNPSYPSYKWLFDEYYALRKSKGIVVVPCMQGSVSWLTPDSEDKPRNAGAATDDPRSYQAHASYLYQYVARYGSKTVDESHLKLAADQPKKTGLNLLTYFEDWNEQDKWWRGADAEFSPYEYAAMASADYDGHQQKMGKTFGVKNADPNAKMVMGGLTSLNLEYVKTMKAWADHYRGGSFPADVLNFHHYCNTGDRWYGHGVSPEEGNLKELLKNLVTYRDQFLPGVEIWLTEFGYDTHKDSPQRAPAFKGFSAEEVQGQWLMRSYLEIAASGIDRATMYMIRDHNTTSGTQYSTSGLVSDKNHGHKPKISWYYTYTMKNLLTGARFVKEINSKNSQVKVYKFRNASAKQDIYAVWCPTSNAVTVDDFELALEGNPASVQQVKAVPNRKTGTPSALTLSGGRVRVNVSERPLFVVAYGTTAQALRSPEAMTETAVTAEESELEVYPNPGVGTVEVHLKTQEAFPAEATYTFLTLNGRAVKTGKATSAQGGGVLRVEGVPAGVYILQVQSGAKVWQTRVVIN</sequence>
<evidence type="ECO:0000256" key="1">
    <source>
        <dbReference type="SAM" id="MobiDB-lite"/>
    </source>
</evidence>
<dbReference type="Gene3D" id="2.60.120.260">
    <property type="entry name" value="Galactose-binding domain-like"/>
    <property type="match status" value="2"/>
</dbReference>
<dbReference type="SUPFAM" id="SSF51445">
    <property type="entry name" value="(Trans)glycosidases"/>
    <property type="match status" value="1"/>
</dbReference>
<accession>A0A1G9H3S7</accession>
<evidence type="ECO:0000313" key="4">
    <source>
        <dbReference type="EMBL" id="SDL07571.1"/>
    </source>
</evidence>
<dbReference type="CDD" id="cd02795">
    <property type="entry name" value="CBM6-CBM35-CBM36_like"/>
    <property type="match status" value="1"/>
</dbReference>
<organism evidence="4 5">
    <name type="scientific">Catalinimonas alkaloidigena</name>
    <dbReference type="NCBI Taxonomy" id="1075417"/>
    <lineage>
        <taxon>Bacteria</taxon>
        <taxon>Pseudomonadati</taxon>
        <taxon>Bacteroidota</taxon>
        <taxon>Cytophagia</taxon>
        <taxon>Cytophagales</taxon>
        <taxon>Catalimonadaceae</taxon>
        <taxon>Catalinimonas</taxon>
    </lineage>
</organism>
<keyword evidence="5" id="KW-1185">Reference proteome</keyword>
<dbReference type="InterPro" id="IPR026444">
    <property type="entry name" value="Secre_tail"/>
</dbReference>
<dbReference type="STRING" id="1075417.SAMN05421823_104309"/>
<feature type="domain" description="F5/8 type C" evidence="2">
    <location>
        <begin position="61"/>
        <end position="162"/>
    </location>
</feature>
<dbReference type="OrthoDB" id="177731at2"/>
<protein>
    <submittedName>
        <fullName evidence="4">Por secretion system C-terminal sorting domain-containing protein</fullName>
    </submittedName>
</protein>
<dbReference type="InterPro" id="IPR000421">
    <property type="entry name" value="FA58C"/>
</dbReference>
<dbReference type="Proteomes" id="UP000198510">
    <property type="component" value="Unassembled WGS sequence"/>
</dbReference>
<dbReference type="NCBIfam" id="TIGR04183">
    <property type="entry name" value="Por_Secre_tail"/>
    <property type="match status" value="1"/>
</dbReference>
<dbReference type="EMBL" id="FNFO01000004">
    <property type="protein sequence ID" value="SDL07571.1"/>
    <property type="molecule type" value="Genomic_DNA"/>
</dbReference>
<dbReference type="InterPro" id="IPR017853">
    <property type="entry name" value="GH"/>
</dbReference>
<evidence type="ECO:0000259" key="2">
    <source>
        <dbReference type="Pfam" id="PF00754"/>
    </source>
</evidence>
<name>A0A1G9H3S7_9BACT</name>